<reference evidence="1 2" key="1">
    <citation type="journal article" date="2016" name="PLoS ONE">
        <title>Complete Genome Sequence and Comparative Genomics of a Novel Myxobacterium Myxococcus hansupus.</title>
        <authorList>
            <person name="Sharma G."/>
            <person name="Narwani T."/>
            <person name="Subramanian S."/>
        </authorList>
    </citation>
    <scope>NUCLEOTIDE SEQUENCE [LARGE SCALE GENOMIC DNA]</scope>
    <source>
        <strain evidence="2">mixupus</strain>
    </source>
</reference>
<evidence type="ECO:0000313" key="1">
    <source>
        <dbReference type="EMBL" id="AKQ64728.1"/>
    </source>
</evidence>
<organism evidence="1 2">
    <name type="scientific">Pseudomyxococcus hansupus</name>
    <dbReference type="NCBI Taxonomy" id="1297742"/>
    <lineage>
        <taxon>Bacteria</taxon>
        <taxon>Pseudomonadati</taxon>
        <taxon>Myxococcota</taxon>
        <taxon>Myxococcia</taxon>
        <taxon>Myxococcales</taxon>
        <taxon>Cystobacterineae</taxon>
        <taxon>Myxococcaceae</taxon>
        <taxon>Pseudomyxococcus</taxon>
    </lineage>
</organism>
<dbReference type="KEGG" id="mym:A176_001640"/>
<proteinExistence type="predicted"/>
<evidence type="ECO:0000313" key="2">
    <source>
        <dbReference type="Proteomes" id="UP000009026"/>
    </source>
</evidence>
<accession>A0A0H4WT44</accession>
<protein>
    <submittedName>
        <fullName evidence="1">Uncharacterized protein</fullName>
    </submittedName>
</protein>
<dbReference type="AlphaFoldDB" id="A0A0H4WT44"/>
<name>A0A0H4WT44_9BACT</name>
<dbReference type="PATRIC" id="fig|1297742.4.peg.1657"/>
<sequence>MSQRVVTFSHTAVTVSYDSANDLFTVRDTANAAVARPSRAR</sequence>
<dbReference type="EMBL" id="CP012109">
    <property type="protein sequence ID" value="AKQ64728.1"/>
    <property type="molecule type" value="Genomic_DNA"/>
</dbReference>
<gene>
    <name evidence="1" type="ORF">A176_001640</name>
</gene>
<keyword evidence="2" id="KW-1185">Reference proteome</keyword>
<dbReference type="Proteomes" id="UP000009026">
    <property type="component" value="Chromosome"/>
</dbReference>